<keyword evidence="4 5" id="KW-0472">Membrane</keyword>
<feature type="transmembrane region" description="Helical" evidence="5">
    <location>
        <begin position="32"/>
        <end position="55"/>
    </location>
</feature>
<keyword evidence="6" id="KW-0645">Protease</keyword>
<keyword evidence="6" id="KW-0378">Hydrolase</keyword>
<dbReference type="PRINTS" id="PR00834">
    <property type="entry name" value="PROTEASES2C"/>
</dbReference>
<feature type="transmembrane region" description="Helical" evidence="5">
    <location>
        <begin position="109"/>
        <end position="130"/>
    </location>
</feature>
<evidence type="ECO:0000313" key="6">
    <source>
        <dbReference type="EMBL" id="GAA2059162.1"/>
    </source>
</evidence>
<gene>
    <name evidence="6" type="ORF">GCM10009757_40100</name>
</gene>
<feature type="transmembrane region" description="Helical" evidence="5">
    <location>
        <begin position="67"/>
        <end position="89"/>
    </location>
</feature>
<organism evidence="6 7">
    <name type="scientific">Streptomyces cheonanensis</name>
    <dbReference type="NCBI Taxonomy" id="312720"/>
    <lineage>
        <taxon>Bacteria</taxon>
        <taxon>Bacillati</taxon>
        <taxon>Actinomycetota</taxon>
        <taxon>Actinomycetes</taxon>
        <taxon>Kitasatosporales</taxon>
        <taxon>Streptomycetaceae</taxon>
        <taxon>Streptomyces</taxon>
    </lineage>
</organism>
<dbReference type="InterPro" id="IPR043504">
    <property type="entry name" value="Peptidase_S1_PA_chymotrypsin"/>
</dbReference>
<dbReference type="Pfam" id="PF02674">
    <property type="entry name" value="Colicin_V"/>
    <property type="match status" value="1"/>
</dbReference>
<dbReference type="InterPro" id="IPR009003">
    <property type="entry name" value="Peptidase_S1_PA"/>
</dbReference>
<evidence type="ECO:0000313" key="7">
    <source>
        <dbReference type="Proteomes" id="UP001403094"/>
    </source>
</evidence>
<name>A0ABP5GZQ1_9ACTN</name>
<accession>A0ABP5GZQ1</accession>
<evidence type="ECO:0000256" key="3">
    <source>
        <dbReference type="ARBA" id="ARBA00022989"/>
    </source>
</evidence>
<dbReference type="GO" id="GO:0006508">
    <property type="term" value="P:proteolysis"/>
    <property type="evidence" value="ECO:0007669"/>
    <property type="project" value="UniProtKB-KW"/>
</dbReference>
<dbReference type="PANTHER" id="PTHR43019">
    <property type="entry name" value="SERINE ENDOPROTEASE DEGS"/>
    <property type="match status" value="1"/>
</dbReference>
<dbReference type="EMBL" id="BAAANQ010000008">
    <property type="protein sequence ID" value="GAA2059162.1"/>
    <property type="molecule type" value="Genomic_DNA"/>
</dbReference>
<dbReference type="Gene3D" id="2.40.10.10">
    <property type="entry name" value="Trypsin-like serine proteases"/>
    <property type="match status" value="2"/>
</dbReference>
<feature type="transmembrane region" description="Helical" evidence="5">
    <location>
        <begin position="7"/>
        <end position="26"/>
    </location>
</feature>
<evidence type="ECO:0000256" key="5">
    <source>
        <dbReference type="SAM" id="Phobius"/>
    </source>
</evidence>
<keyword evidence="2 5" id="KW-0812">Transmembrane</keyword>
<dbReference type="Pfam" id="PF13365">
    <property type="entry name" value="Trypsin_2"/>
    <property type="match status" value="1"/>
</dbReference>
<dbReference type="GO" id="GO:0008233">
    <property type="term" value="F:peptidase activity"/>
    <property type="evidence" value="ECO:0007669"/>
    <property type="project" value="UniProtKB-KW"/>
</dbReference>
<dbReference type="PANTHER" id="PTHR43019:SF23">
    <property type="entry name" value="PROTEASE DO-LIKE 5, CHLOROPLASTIC"/>
    <property type="match status" value="1"/>
</dbReference>
<dbReference type="Proteomes" id="UP001403094">
    <property type="component" value="Unassembled WGS sequence"/>
</dbReference>
<dbReference type="SUPFAM" id="SSF50494">
    <property type="entry name" value="Trypsin-like serine proteases"/>
    <property type="match status" value="1"/>
</dbReference>
<evidence type="ECO:0000256" key="4">
    <source>
        <dbReference type="ARBA" id="ARBA00023136"/>
    </source>
</evidence>
<evidence type="ECO:0000256" key="1">
    <source>
        <dbReference type="ARBA" id="ARBA00004141"/>
    </source>
</evidence>
<comment type="caution">
    <text evidence="6">The sequence shown here is derived from an EMBL/GenBank/DDBJ whole genome shotgun (WGS) entry which is preliminary data.</text>
</comment>
<dbReference type="InterPro" id="IPR001940">
    <property type="entry name" value="Peptidase_S1C"/>
</dbReference>
<evidence type="ECO:0000256" key="2">
    <source>
        <dbReference type="ARBA" id="ARBA00022692"/>
    </source>
</evidence>
<sequence length="397" mass="40627">MTEGATVNLLDVILVIAALGFAVSGYRLGLVAALLTLAGFVGGAALGVWVLPLVVGHMVPGTLTVTLTALLLVLVPAAVGQALAGALAVRLRDGLTWSPARWLDGVGGAALNAVAVLLVAWIAASALIGSPYPGLNHAIRDSRVLTGVQERMPDQAPTWFSRATEALGQAGFPRVFNPFESDRSALDSATVPISDEVPAAAQQAAEESTVKIVATSGDQIQEGSGFVFHDELVMTNAHVVEGALTQTVQVGGSGATREADVVLFDPETDVAVLQVPGLTAPTLDFAGDAARGDTAVVAGYPENQGLDVRAATVAGRTDARGQDIYGTNVVTRDVYTLRATVRPGNSGGPLLTTDGKVYGMVFARSSTDDDTGYALTADQIEPQAEAAVKTAEGSGSG</sequence>
<protein>
    <submittedName>
        <fullName evidence="6">MarP family serine protease</fullName>
    </submittedName>
</protein>
<proteinExistence type="predicted"/>
<dbReference type="InterPro" id="IPR047680">
    <property type="entry name" value="MarP-like"/>
</dbReference>
<keyword evidence="7" id="KW-1185">Reference proteome</keyword>
<dbReference type="InterPro" id="IPR003825">
    <property type="entry name" value="Colicin-V_CvpA"/>
</dbReference>
<keyword evidence="3 5" id="KW-1133">Transmembrane helix</keyword>
<reference evidence="7" key="1">
    <citation type="journal article" date="2019" name="Int. J. Syst. Evol. Microbiol.">
        <title>The Global Catalogue of Microorganisms (GCM) 10K type strain sequencing project: providing services to taxonomists for standard genome sequencing and annotation.</title>
        <authorList>
            <consortium name="The Broad Institute Genomics Platform"/>
            <consortium name="The Broad Institute Genome Sequencing Center for Infectious Disease"/>
            <person name="Wu L."/>
            <person name="Ma J."/>
        </authorList>
    </citation>
    <scope>NUCLEOTIDE SEQUENCE [LARGE SCALE GENOMIC DNA]</scope>
    <source>
        <strain evidence="7">JCM 14549</strain>
    </source>
</reference>
<comment type="subcellular location">
    <subcellularLocation>
        <location evidence="1">Membrane</location>
        <topology evidence="1">Multi-pass membrane protein</topology>
    </subcellularLocation>
</comment>
<dbReference type="NCBIfam" id="NF033740">
    <property type="entry name" value="MarP_fam_protase"/>
    <property type="match status" value="1"/>
</dbReference>